<organism evidence="2 3">
    <name type="scientific">Croceibacterium salegens</name>
    <dbReference type="NCBI Taxonomy" id="1737568"/>
    <lineage>
        <taxon>Bacteria</taxon>
        <taxon>Pseudomonadati</taxon>
        <taxon>Pseudomonadota</taxon>
        <taxon>Alphaproteobacteria</taxon>
        <taxon>Sphingomonadales</taxon>
        <taxon>Erythrobacteraceae</taxon>
        <taxon>Croceibacterium</taxon>
    </lineage>
</organism>
<comment type="caution">
    <text evidence="2">The sequence shown here is derived from an EMBL/GenBank/DDBJ whole genome shotgun (WGS) entry which is preliminary data.</text>
</comment>
<evidence type="ECO:0000256" key="1">
    <source>
        <dbReference type="SAM" id="SignalP"/>
    </source>
</evidence>
<dbReference type="RefSeq" id="WP_159792862.1">
    <property type="nucleotide sequence ID" value="NZ_WTYM01000031.1"/>
</dbReference>
<protein>
    <submittedName>
        <fullName evidence="2">Uncharacterized protein</fullName>
    </submittedName>
</protein>
<dbReference type="EMBL" id="WTYM01000031">
    <property type="protein sequence ID" value="MXO58913.1"/>
    <property type="molecule type" value="Genomic_DNA"/>
</dbReference>
<dbReference type="AlphaFoldDB" id="A0A6I4SSQ6"/>
<keyword evidence="1" id="KW-0732">Signal</keyword>
<reference evidence="2 3" key="1">
    <citation type="submission" date="2019-12" db="EMBL/GenBank/DDBJ databases">
        <title>Genomic-based taxomic classification of the family Erythrobacteraceae.</title>
        <authorList>
            <person name="Xu L."/>
        </authorList>
    </citation>
    <scope>NUCLEOTIDE SEQUENCE [LARGE SCALE GENOMIC DNA]</scope>
    <source>
        <strain evidence="2 3">MCCC 1K01500</strain>
    </source>
</reference>
<dbReference type="OrthoDB" id="7054794at2"/>
<sequence>MKPGLAALGMGVFALAMPACVLQAQEASATFQPPRTEWGDPDLTGMWPLEVGQTPMQRNPRYGDQAYLTDEEYEAALKAAIELNQGADVEERSDTLGAGSWFERGRVLRQTSLVMEPANGRIPPLTEEGKRRSEASRSSWDNDVFETIFDFNSLDRCITRGLPATMIPFPYNNGVEIFQAPGYVVFNHEMIHETRIIPVFDRPQLPDEMRTWLGDSRGHWEGNTLVVVSTNFNGESPMVIVGPTNQKLMTSDQLKVTEHFTMTGSDTIRYEAWIEDPVILTAPFKMDFPWRRDESYESFEYACHEGNTLIPAYIKATSPRFAAERAAGIAAREAAHRDAGKITPE</sequence>
<name>A0A6I4SSQ6_9SPHN</name>
<feature type="chain" id="PRO_5026307767" evidence="1">
    <location>
        <begin position="25"/>
        <end position="345"/>
    </location>
</feature>
<accession>A0A6I4SSQ6</accession>
<gene>
    <name evidence="2" type="ORF">GRI89_05095</name>
</gene>
<feature type="signal peptide" evidence="1">
    <location>
        <begin position="1"/>
        <end position="24"/>
    </location>
</feature>
<evidence type="ECO:0000313" key="3">
    <source>
        <dbReference type="Proteomes" id="UP000433652"/>
    </source>
</evidence>
<dbReference type="Proteomes" id="UP000433652">
    <property type="component" value="Unassembled WGS sequence"/>
</dbReference>
<evidence type="ECO:0000313" key="2">
    <source>
        <dbReference type="EMBL" id="MXO58913.1"/>
    </source>
</evidence>
<keyword evidence="3" id="KW-1185">Reference proteome</keyword>
<proteinExistence type="predicted"/>